<dbReference type="InterPro" id="IPR035919">
    <property type="entry name" value="EAL_sf"/>
</dbReference>
<dbReference type="SUPFAM" id="SSF55781">
    <property type="entry name" value="GAF domain-like"/>
    <property type="match status" value="2"/>
</dbReference>
<dbReference type="SMART" id="SM00267">
    <property type="entry name" value="GGDEF"/>
    <property type="match status" value="1"/>
</dbReference>
<feature type="domain" description="EAL" evidence="3">
    <location>
        <begin position="613"/>
        <end position="863"/>
    </location>
</feature>
<dbReference type="FunFam" id="3.30.70.270:FF:000001">
    <property type="entry name" value="Diguanylate cyclase domain protein"/>
    <property type="match status" value="1"/>
</dbReference>
<dbReference type="Gene3D" id="3.30.70.270">
    <property type="match status" value="1"/>
</dbReference>
<gene>
    <name evidence="5" type="ORF">CWE23_05870</name>
</gene>
<comment type="cofactor">
    <cofactor evidence="1">
        <name>Mg(2+)</name>
        <dbReference type="ChEBI" id="CHEBI:18420"/>
    </cofactor>
</comment>
<dbReference type="Proteomes" id="UP000286680">
    <property type="component" value="Unassembled WGS sequence"/>
</dbReference>
<dbReference type="PANTHER" id="PTHR44757">
    <property type="entry name" value="DIGUANYLATE CYCLASE DGCP"/>
    <property type="match status" value="1"/>
</dbReference>
<dbReference type="Gene3D" id="3.30.450.40">
    <property type="match status" value="2"/>
</dbReference>
<dbReference type="CDD" id="cd01949">
    <property type="entry name" value="GGDEF"/>
    <property type="match status" value="1"/>
</dbReference>
<dbReference type="GO" id="GO:0003824">
    <property type="term" value="F:catalytic activity"/>
    <property type="evidence" value="ECO:0007669"/>
    <property type="project" value="UniProtKB-ARBA"/>
</dbReference>
<reference evidence="6" key="1">
    <citation type="journal article" date="2018" name="Front. Microbiol.">
        <title>Genome-Based Analysis Reveals the Taxonomy and Diversity of the Family Idiomarinaceae.</title>
        <authorList>
            <person name="Liu Y."/>
            <person name="Lai Q."/>
            <person name="Shao Z."/>
        </authorList>
    </citation>
    <scope>NUCLEOTIDE SEQUENCE [LARGE SCALE GENOMIC DNA]</scope>
    <source>
        <strain evidence="6">SN-14</strain>
    </source>
</reference>
<dbReference type="PANTHER" id="PTHR44757:SF2">
    <property type="entry name" value="BIOFILM ARCHITECTURE MAINTENANCE PROTEIN MBAA"/>
    <property type="match status" value="1"/>
</dbReference>
<evidence type="ECO:0008006" key="7">
    <source>
        <dbReference type="Google" id="ProtNLM"/>
    </source>
</evidence>
<dbReference type="SMART" id="SM00052">
    <property type="entry name" value="EAL"/>
    <property type="match status" value="1"/>
</dbReference>
<evidence type="ECO:0000313" key="6">
    <source>
        <dbReference type="Proteomes" id="UP000286680"/>
    </source>
</evidence>
<dbReference type="Pfam" id="PF13185">
    <property type="entry name" value="GAF_2"/>
    <property type="match status" value="2"/>
</dbReference>
<evidence type="ECO:0000259" key="4">
    <source>
        <dbReference type="PROSITE" id="PS50887"/>
    </source>
</evidence>
<dbReference type="InterPro" id="IPR001633">
    <property type="entry name" value="EAL_dom"/>
</dbReference>
<dbReference type="InterPro" id="IPR052155">
    <property type="entry name" value="Biofilm_reg_signaling"/>
</dbReference>
<dbReference type="InterPro" id="IPR043128">
    <property type="entry name" value="Rev_trsase/Diguanyl_cyclase"/>
</dbReference>
<organism evidence="5 6">
    <name type="scientific">Idiomarina aquatica</name>
    <dbReference type="NCBI Taxonomy" id="1327752"/>
    <lineage>
        <taxon>Bacteria</taxon>
        <taxon>Pseudomonadati</taxon>
        <taxon>Pseudomonadota</taxon>
        <taxon>Gammaproteobacteria</taxon>
        <taxon>Alteromonadales</taxon>
        <taxon>Idiomarinaceae</taxon>
        <taxon>Idiomarina</taxon>
    </lineage>
</organism>
<evidence type="ECO:0000256" key="1">
    <source>
        <dbReference type="ARBA" id="ARBA00001946"/>
    </source>
</evidence>
<evidence type="ECO:0000259" key="3">
    <source>
        <dbReference type="PROSITE" id="PS50883"/>
    </source>
</evidence>
<name>A0AA94EI15_9GAMM</name>
<comment type="caution">
    <text evidence="5">The sequence shown here is derived from an EMBL/GenBank/DDBJ whole genome shotgun (WGS) entry which is preliminary data.</text>
</comment>
<evidence type="ECO:0000256" key="2">
    <source>
        <dbReference type="SAM" id="Coils"/>
    </source>
</evidence>
<dbReference type="Pfam" id="PF00990">
    <property type="entry name" value="GGDEF"/>
    <property type="match status" value="1"/>
</dbReference>
<dbReference type="PROSITE" id="PS50883">
    <property type="entry name" value="EAL"/>
    <property type="match status" value="1"/>
</dbReference>
<dbReference type="InterPro" id="IPR029787">
    <property type="entry name" value="Nucleotide_cyclase"/>
</dbReference>
<keyword evidence="6" id="KW-1185">Reference proteome</keyword>
<dbReference type="PROSITE" id="PS50887">
    <property type="entry name" value="GGDEF"/>
    <property type="match status" value="1"/>
</dbReference>
<evidence type="ECO:0000313" key="5">
    <source>
        <dbReference type="EMBL" id="RUO45523.1"/>
    </source>
</evidence>
<dbReference type="InterPro" id="IPR029016">
    <property type="entry name" value="GAF-like_dom_sf"/>
</dbReference>
<dbReference type="Pfam" id="PF00563">
    <property type="entry name" value="EAL"/>
    <property type="match status" value="1"/>
</dbReference>
<dbReference type="NCBIfam" id="TIGR00254">
    <property type="entry name" value="GGDEF"/>
    <property type="match status" value="1"/>
</dbReference>
<dbReference type="SUPFAM" id="SSF141868">
    <property type="entry name" value="EAL domain-like"/>
    <property type="match status" value="1"/>
</dbReference>
<feature type="domain" description="GGDEF" evidence="4">
    <location>
        <begin position="471"/>
        <end position="604"/>
    </location>
</feature>
<keyword evidence="2" id="KW-0175">Coiled coil</keyword>
<proteinExistence type="predicted"/>
<accession>A0AA94EI15</accession>
<dbReference type="EMBL" id="PIPS01000001">
    <property type="protein sequence ID" value="RUO45523.1"/>
    <property type="molecule type" value="Genomic_DNA"/>
</dbReference>
<dbReference type="InterPro" id="IPR000160">
    <property type="entry name" value="GGDEF_dom"/>
</dbReference>
<dbReference type="AlphaFoldDB" id="A0AA94EI15"/>
<sequence>MVNGAKPQQTSQQLEAENLRLRKVVSRLKQLTHKYRSAEVIQNALFQISELAAQVRNMDSFYRSVHEIIGKLMFAKNFYICLYDAQKEVVNFVYFVDEVDQDTLFEEIPVEKLSAGLTGYILRTGEPLLCPPEVYQQLIENGDVKEMGAAHVDWLGVPLKSGDHVIGVMVVQSYNDAFRYDEKDEELLTFVSQHVVNALERLKQRELMQNEIEHQTAELRHANESLMREITEREKAEQQTAALFAISELTNTSDNMATFYKSLHAEISKLIHADNFYVALLSPDKKYLHFPYHVDVTGAQAERRRVSRGLTEYVIREQRSLFLNARSRQQLIEDGQVTPGTGGGKLAKQWLGSPLMLKGEVFGVIAVQTYDSEFLYRNDDLELLNFVSQHVAVAIDRKRSAEEIQRVNQFLEKKVTERTEELVSEIERRKKIEARLFHDAHHDSLTGLPNRALFTERLQQAVAHKKRHPEHHFAVLFLDLDRFKNINDTLGHSAGDEFLLDVAKRVSDCTRENDMVARLGGDEFVVLLDTMTSVDDAKDVAKRMIKSLAEPFLLNGQEHYSGASVGIALCQGEHDSVERLLRDADAAMYQAKIQGRGRYVLFDEYMHQSLVDSVKRETALRHAKIEEDFDIDYQDIIELTTNQLVGIEMQIRWNDPHHDISTDEFVALAEKTGLIMKLDRYVLKRCCERLNQTRQQELPCLHVNLSARHLLKAGYINQLIELVKRYDIAPDRIALEFSETALTQNDRRSLASLRRLSELGFTLVIDHFGRGAGPLQYLYNYPFSILKLDHNYVARLKSNERARAMLKHVVTLCDELGIRLYAAGLDSEQEYANITQLGVSVGQGNYVTDGVRSQNRPDKRSTG</sequence>
<dbReference type="CDD" id="cd01948">
    <property type="entry name" value="EAL"/>
    <property type="match status" value="1"/>
</dbReference>
<dbReference type="SMART" id="SM00065">
    <property type="entry name" value="GAF"/>
    <property type="match status" value="2"/>
</dbReference>
<feature type="coiled-coil region" evidence="2">
    <location>
        <begin position="205"/>
        <end position="239"/>
    </location>
</feature>
<protein>
    <recommendedName>
        <fullName evidence="7">Diguanylate cyclase/phosphodiesterase with GAF sensor</fullName>
    </recommendedName>
</protein>
<dbReference type="Gene3D" id="3.20.20.450">
    <property type="entry name" value="EAL domain"/>
    <property type="match status" value="1"/>
</dbReference>
<dbReference type="SUPFAM" id="SSF55073">
    <property type="entry name" value="Nucleotide cyclase"/>
    <property type="match status" value="1"/>
</dbReference>
<dbReference type="InterPro" id="IPR003018">
    <property type="entry name" value="GAF"/>
</dbReference>